<protein>
    <submittedName>
        <fullName evidence="3">Deazaflavin-dependent oxidoreductase, nitroreductase family</fullName>
    </submittedName>
</protein>
<dbReference type="PANTHER" id="PTHR39428">
    <property type="entry name" value="F420H(2)-DEPENDENT QUINONE REDUCTASE RV1261C"/>
    <property type="match status" value="1"/>
</dbReference>
<dbReference type="Proteomes" id="UP000183180">
    <property type="component" value="Unassembled WGS sequence"/>
</dbReference>
<dbReference type="Gene3D" id="2.30.110.10">
    <property type="entry name" value="Electron Transport, Fmn-binding Protein, Chain A"/>
    <property type="match status" value="1"/>
</dbReference>
<dbReference type="Pfam" id="PF04075">
    <property type="entry name" value="F420H2_quin_red"/>
    <property type="match status" value="1"/>
</dbReference>
<dbReference type="GO" id="GO:0070967">
    <property type="term" value="F:coenzyme F420 binding"/>
    <property type="evidence" value="ECO:0007669"/>
    <property type="project" value="TreeGrafter"/>
</dbReference>
<dbReference type="PANTHER" id="PTHR39428:SF1">
    <property type="entry name" value="F420H(2)-DEPENDENT QUINONE REDUCTASE RV1261C"/>
    <property type="match status" value="1"/>
</dbReference>
<evidence type="ECO:0000313" key="4">
    <source>
        <dbReference type="Proteomes" id="UP000183180"/>
    </source>
</evidence>
<reference evidence="3 4" key="1">
    <citation type="submission" date="2016-10" db="EMBL/GenBank/DDBJ databases">
        <authorList>
            <person name="de Groot N.N."/>
        </authorList>
    </citation>
    <scope>NUCLEOTIDE SEQUENCE [LARGE SCALE GENOMIC DNA]</scope>
    <source>
        <strain evidence="3 4">DSM 44215</strain>
    </source>
</reference>
<evidence type="ECO:0000313" key="3">
    <source>
        <dbReference type="EMBL" id="SDU23282.1"/>
    </source>
</evidence>
<dbReference type="GO" id="GO:0005886">
    <property type="term" value="C:plasma membrane"/>
    <property type="evidence" value="ECO:0007669"/>
    <property type="project" value="TreeGrafter"/>
</dbReference>
<name>A0A1H2GUS9_9ACTN</name>
<comment type="similarity">
    <text evidence="1">Belongs to the F420H(2)-dependent quinone reductase family.</text>
</comment>
<proteinExistence type="inferred from homology"/>
<evidence type="ECO:0000256" key="2">
    <source>
        <dbReference type="ARBA" id="ARBA00049106"/>
    </source>
</evidence>
<organism evidence="3 4">
    <name type="scientific">Gordonia westfalica</name>
    <dbReference type="NCBI Taxonomy" id="158898"/>
    <lineage>
        <taxon>Bacteria</taxon>
        <taxon>Bacillati</taxon>
        <taxon>Actinomycetota</taxon>
        <taxon>Actinomycetes</taxon>
        <taxon>Mycobacteriales</taxon>
        <taxon>Gordoniaceae</taxon>
        <taxon>Gordonia</taxon>
    </lineage>
</organism>
<comment type="catalytic activity">
    <reaction evidence="2">
        <text>oxidized coenzyme F420-(gamma-L-Glu)(n) + a quinol + H(+) = reduced coenzyme F420-(gamma-L-Glu)(n) + a quinone</text>
        <dbReference type="Rhea" id="RHEA:39663"/>
        <dbReference type="Rhea" id="RHEA-COMP:12939"/>
        <dbReference type="Rhea" id="RHEA-COMP:14378"/>
        <dbReference type="ChEBI" id="CHEBI:15378"/>
        <dbReference type="ChEBI" id="CHEBI:24646"/>
        <dbReference type="ChEBI" id="CHEBI:132124"/>
        <dbReference type="ChEBI" id="CHEBI:133980"/>
        <dbReference type="ChEBI" id="CHEBI:139511"/>
    </reaction>
</comment>
<dbReference type="GO" id="GO:0016491">
    <property type="term" value="F:oxidoreductase activity"/>
    <property type="evidence" value="ECO:0007669"/>
    <property type="project" value="InterPro"/>
</dbReference>
<dbReference type="EMBL" id="FNLM01000034">
    <property type="protein sequence ID" value="SDU23282.1"/>
    <property type="molecule type" value="Genomic_DNA"/>
</dbReference>
<evidence type="ECO:0000256" key="1">
    <source>
        <dbReference type="ARBA" id="ARBA00008710"/>
    </source>
</evidence>
<dbReference type="InterPro" id="IPR004378">
    <property type="entry name" value="F420H2_quin_Rdtase"/>
</dbReference>
<dbReference type="NCBIfam" id="TIGR00026">
    <property type="entry name" value="hi_GC_TIGR00026"/>
    <property type="match status" value="1"/>
</dbReference>
<sequence length="228" mass="25356">MNGRTDLFDDGPVGTDRPELVVVGSGRGFDPQSRSRLPTVDQNMSRRVTAHDVHAIRHRADRVTVSCHTKRMKVRRSLAIKIGSIPWMPRFLPQIVVGDNAIQTVTGNRVTLLDIADLPNITIRVAGRKTGAIRTTQLLAVPDGDDWLIAGSYFGGPKMPAWVYNIRAADTIEIVVGGEVSVAVPTELEDADRDAAWQKLRTVWPNFDLYEKRTDRRIPVFRLRPAAA</sequence>
<dbReference type="InterPro" id="IPR012349">
    <property type="entry name" value="Split_barrel_FMN-bd"/>
</dbReference>
<accession>A0A1H2GUS9</accession>
<dbReference type="AlphaFoldDB" id="A0A1H2GUS9"/>
<gene>
    <name evidence="3" type="ORF">SAMN04488548_134115</name>
</gene>
<dbReference type="STRING" id="158898.SAMN04488548_134115"/>